<dbReference type="PANTHER" id="PTHR21064:SF6">
    <property type="entry name" value="AMINOGLYCOSIDE PHOSPHOTRANSFERASE DOMAIN-CONTAINING PROTEIN"/>
    <property type="match status" value="1"/>
</dbReference>
<keyword evidence="6" id="KW-1185">Reference proteome</keyword>
<organism evidence="4 5">
    <name type="scientific">Sphingobium limneticum</name>
    <dbReference type="NCBI Taxonomy" id="1007511"/>
    <lineage>
        <taxon>Bacteria</taxon>
        <taxon>Pseudomonadati</taxon>
        <taxon>Pseudomonadota</taxon>
        <taxon>Alphaproteobacteria</taxon>
        <taxon>Sphingomonadales</taxon>
        <taxon>Sphingomonadaceae</taxon>
        <taxon>Sphingobium</taxon>
    </lineage>
</organism>
<evidence type="ECO:0000256" key="1">
    <source>
        <dbReference type="ARBA" id="ARBA00038240"/>
    </source>
</evidence>
<dbReference type="GO" id="GO:0004413">
    <property type="term" value="F:homoserine kinase activity"/>
    <property type="evidence" value="ECO:0007669"/>
    <property type="project" value="TreeGrafter"/>
</dbReference>
<dbReference type="SUPFAM" id="SSF56112">
    <property type="entry name" value="Protein kinase-like (PK-like)"/>
    <property type="match status" value="1"/>
</dbReference>
<dbReference type="Pfam" id="PF01636">
    <property type="entry name" value="APH"/>
    <property type="match status" value="1"/>
</dbReference>
<accession>A0A5J5HXB8</accession>
<evidence type="ECO:0000313" key="6">
    <source>
        <dbReference type="Proteomes" id="UP000326364"/>
    </source>
</evidence>
<dbReference type="Proteomes" id="UP000325933">
    <property type="component" value="Unassembled WGS sequence"/>
</dbReference>
<reference evidence="5 6" key="1">
    <citation type="submission" date="2019-09" db="EMBL/GenBank/DDBJ databases">
        <authorList>
            <person name="Feng G."/>
        </authorList>
    </citation>
    <scope>NUCLEOTIDE SEQUENCE [LARGE SCALE GENOMIC DNA]</scope>
    <source>
        <strain evidence="4 5">KACC 19283</strain>
        <strain evidence="3 6">KACC 19284</strain>
    </source>
</reference>
<feature type="domain" description="Aminoglycoside phosphotransferase" evidence="2">
    <location>
        <begin position="56"/>
        <end position="288"/>
    </location>
</feature>
<evidence type="ECO:0000313" key="3">
    <source>
        <dbReference type="EMBL" id="KAA9013479.1"/>
    </source>
</evidence>
<name>A0A5J5HXB8_9SPHN</name>
<evidence type="ECO:0000313" key="4">
    <source>
        <dbReference type="EMBL" id="KAA9026541.1"/>
    </source>
</evidence>
<dbReference type="InterPro" id="IPR011009">
    <property type="entry name" value="Kinase-like_dom_sf"/>
</dbReference>
<evidence type="ECO:0000259" key="2">
    <source>
        <dbReference type="Pfam" id="PF01636"/>
    </source>
</evidence>
<comment type="similarity">
    <text evidence="1">Belongs to the pseudomonas-type ThrB family.</text>
</comment>
<dbReference type="InterPro" id="IPR002575">
    <property type="entry name" value="Aminoglycoside_PTrfase"/>
</dbReference>
<dbReference type="Proteomes" id="UP000326364">
    <property type="component" value="Unassembled WGS sequence"/>
</dbReference>
<dbReference type="GO" id="GO:0009088">
    <property type="term" value="P:threonine biosynthetic process"/>
    <property type="evidence" value="ECO:0007669"/>
    <property type="project" value="TreeGrafter"/>
</dbReference>
<dbReference type="AlphaFoldDB" id="A0A5J5HXB8"/>
<dbReference type="InterPro" id="IPR050249">
    <property type="entry name" value="Pseudomonas-type_ThrB"/>
</dbReference>
<sequence>MSGGHLVHGMGTALEAPTWPAITQAEAEAVLDRFPAAGRLIDLNWHSPRPFSAAALIETDRGVHFLKRHHQRLRTPAALAQEHGFMAHLRAAGLSVPDVVTAANGASVIALGEWTYELHHDAPGIDLYRDRQSWTPFLTPGHAHEAGAALARLHRAAQGYEAPARDDRPLVASFTILSASDPLAAAEAYIAARPALAGWLADKPWRQELTRLFATLGEGVPDQVPLWTHGDWHPSNLLWTAEGQVDTIIDFGLATRTCALHDLAIAIERTAFRWLDLGQDDALGDVDTARAILAGYRTLLPLPTDMATLARLLPLVHVEFALSEIDYFAGIVGDSDQAAVAWQDYLIGHADWFLSAAGQDFLRRLAGEAVA</sequence>
<evidence type="ECO:0000313" key="5">
    <source>
        <dbReference type="Proteomes" id="UP000325933"/>
    </source>
</evidence>
<dbReference type="RefSeq" id="WP_120252616.1">
    <property type="nucleotide sequence ID" value="NZ_JBNNIY010000013.1"/>
</dbReference>
<dbReference type="EMBL" id="VYQB01000016">
    <property type="protein sequence ID" value="KAA9013479.1"/>
    <property type="molecule type" value="Genomic_DNA"/>
</dbReference>
<comment type="caution">
    <text evidence="4">The sequence shown here is derived from an EMBL/GenBank/DDBJ whole genome shotgun (WGS) entry which is preliminary data.</text>
</comment>
<dbReference type="PANTHER" id="PTHR21064">
    <property type="entry name" value="AMINOGLYCOSIDE PHOSPHOTRANSFERASE DOMAIN-CONTAINING PROTEIN-RELATED"/>
    <property type="match status" value="1"/>
</dbReference>
<proteinExistence type="inferred from homology"/>
<protein>
    <submittedName>
        <fullName evidence="4">Phosphotransferase</fullName>
    </submittedName>
</protein>
<gene>
    <name evidence="4" type="ORF">F4U95_18385</name>
    <name evidence="3" type="ORF">F4U96_18260</name>
</gene>
<dbReference type="Gene3D" id="3.90.1200.10">
    <property type="match status" value="1"/>
</dbReference>
<dbReference type="EMBL" id="VYQA01000016">
    <property type="protein sequence ID" value="KAA9026541.1"/>
    <property type="molecule type" value="Genomic_DNA"/>
</dbReference>
<keyword evidence="4" id="KW-0808">Transferase</keyword>